<dbReference type="SUPFAM" id="SSF54211">
    <property type="entry name" value="Ribosomal protein S5 domain 2-like"/>
    <property type="match status" value="1"/>
</dbReference>
<accession>A0ABY4PFT5</accession>
<evidence type="ECO:0000259" key="3">
    <source>
        <dbReference type="Pfam" id="PF09186"/>
    </source>
</evidence>
<dbReference type="InterPro" id="IPR015796">
    <property type="entry name" value="Impact_YigZ-like"/>
</dbReference>
<dbReference type="Proteomes" id="UP000831947">
    <property type="component" value="Chromosome"/>
</dbReference>
<feature type="domain" description="Impact N-terminal" evidence="2">
    <location>
        <begin position="2"/>
        <end position="107"/>
    </location>
</feature>
<dbReference type="PANTHER" id="PTHR16301:SF20">
    <property type="entry name" value="IMPACT FAMILY MEMBER YIGZ"/>
    <property type="match status" value="1"/>
</dbReference>
<dbReference type="Gene3D" id="3.30.70.240">
    <property type="match status" value="1"/>
</dbReference>
<dbReference type="SUPFAM" id="SSF54980">
    <property type="entry name" value="EF-G C-terminal domain-like"/>
    <property type="match status" value="1"/>
</dbReference>
<protein>
    <submittedName>
        <fullName evidence="4">YigZ family protein</fullName>
    </submittedName>
</protein>
<dbReference type="InterPro" id="IPR020568">
    <property type="entry name" value="Ribosomal_Su5_D2-typ_SF"/>
</dbReference>
<dbReference type="Gene3D" id="3.30.230.30">
    <property type="entry name" value="Impact, N-terminal domain"/>
    <property type="match status" value="1"/>
</dbReference>
<sequence length="200" mass="22870">MKKSRFVTTLKRIQALEQAQDLIQSIKKENSRANHNCVAYLLGENNEIQHAGDDGEPSQTAGVPMLETLQQMQVQNVLAVTSRYFGGIKLGSSGLIRAYRQSVIQAIHYCGLVQGVMQQQIFFDVDYKQWNNLEYWLQQQPVDITEVKYQAKISVSLLIDQPLITSFITNLNNQLKQETTIKIGEIVFNEIEYFPNKKDD</sequence>
<feature type="domain" description="UPF0029" evidence="3">
    <location>
        <begin position="125"/>
        <end position="173"/>
    </location>
</feature>
<evidence type="ECO:0000259" key="2">
    <source>
        <dbReference type="Pfam" id="PF01205"/>
    </source>
</evidence>
<dbReference type="EMBL" id="CP093365">
    <property type="protein sequence ID" value="UQS84369.1"/>
    <property type="molecule type" value="Genomic_DNA"/>
</dbReference>
<dbReference type="Pfam" id="PF09186">
    <property type="entry name" value="DUF1949"/>
    <property type="match status" value="1"/>
</dbReference>
<dbReference type="InterPro" id="IPR001498">
    <property type="entry name" value="Impact_N"/>
</dbReference>
<dbReference type="PANTHER" id="PTHR16301">
    <property type="entry name" value="IMPACT-RELATED"/>
    <property type="match status" value="1"/>
</dbReference>
<keyword evidence="5" id="KW-1185">Reference proteome</keyword>
<reference evidence="4 5" key="1">
    <citation type="journal article" date="2022" name="Int. J. Syst. Evol. Microbiol.">
        <title>Apilactobacillus apisilvae sp. nov., Nicolia spurrieriana gen. nov. sp. nov., Bombilactobacillus folatiphilus sp. nov. and Bombilactobacillus thymidiniphilus sp. nov., four new lactic acid bacterial isolates from stingless bees Tetragonula carbonaria and Austroplebeia australis.</title>
        <authorList>
            <person name="Oliphant S.A."/>
            <person name="Watson-Haigh N.S."/>
            <person name="Sumby K.M."/>
            <person name="Gardner J."/>
            <person name="Groom S."/>
            <person name="Jiranek V."/>
        </authorList>
    </citation>
    <scope>NUCLEOTIDE SEQUENCE [LARGE SCALE GENOMIC DNA]</scope>
    <source>
        <strain evidence="4 5">SG4_A1</strain>
    </source>
</reference>
<name>A0ABY4PFT5_9LACO</name>
<dbReference type="Pfam" id="PF01205">
    <property type="entry name" value="Impact_N"/>
    <property type="match status" value="1"/>
</dbReference>
<proteinExistence type="inferred from homology"/>
<dbReference type="NCBIfam" id="TIGR00257">
    <property type="entry name" value="IMPACT_YIGZ"/>
    <property type="match status" value="1"/>
</dbReference>
<evidence type="ECO:0000313" key="5">
    <source>
        <dbReference type="Proteomes" id="UP000831947"/>
    </source>
</evidence>
<dbReference type="InterPro" id="IPR015269">
    <property type="entry name" value="UPF0029_Impact_C"/>
</dbReference>
<comment type="similarity">
    <text evidence="1">Belongs to the IMPACT family.</text>
</comment>
<organism evidence="4 5">
    <name type="scientific">Bombilactobacillus thymidiniphilus</name>
    <dbReference type="NCBI Taxonomy" id="2923363"/>
    <lineage>
        <taxon>Bacteria</taxon>
        <taxon>Bacillati</taxon>
        <taxon>Bacillota</taxon>
        <taxon>Bacilli</taxon>
        <taxon>Lactobacillales</taxon>
        <taxon>Lactobacillaceae</taxon>
        <taxon>Bombilactobacillus</taxon>
    </lineage>
</organism>
<dbReference type="InterPro" id="IPR023582">
    <property type="entry name" value="Impact"/>
</dbReference>
<evidence type="ECO:0000313" key="4">
    <source>
        <dbReference type="EMBL" id="UQS84369.1"/>
    </source>
</evidence>
<dbReference type="InterPro" id="IPR035647">
    <property type="entry name" value="EFG_III/V"/>
</dbReference>
<evidence type="ECO:0000256" key="1">
    <source>
        <dbReference type="ARBA" id="ARBA00007665"/>
    </source>
</evidence>
<gene>
    <name evidence="4" type="ORF">MOO47_05880</name>
</gene>
<dbReference type="InterPro" id="IPR036956">
    <property type="entry name" value="Impact_N_sf"/>
</dbReference>